<dbReference type="GO" id="GO:0005789">
    <property type="term" value="C:endoplasmic reticulum membrane"/>
    <property type="evidence" value="ECO:0007669"/>
    <property type="project" value="TreeGrafter"/>
</dbReference>
<dbReference type="PANTHER" id="PTHR11247">
    <property type="entry name" value="PALMITOYL-PROTEIN THIOESTERASE/DOLICHYLDIPHOSPHATASE 1"/>
    <property type="match status" value="1"/>
</dbReference>
<accession>A0A8J5XDL5</accession>
<reference evidence="3" key="1">
    <citation type="submission" date="2021-05" db="EMBL/GenBank/DDBJ databases">
        <title>The genome of the haptophyte Pavlova lutheri (Diacronema luteri, Pavlovales) - a model for lipid biosynthesis in eukaryotic algae.</title>
        <authorList>
            <person name="Hulatt C.J."/>
            <person name="Posewitz M.C."/>
        </authorList>
    </citation>
    <scope>NUCLEOTIDE SEQUENCE</scope>
    <source>
        <strain evidence="3">NIVA-4/92</strain>
    </source>
</reference>
<dbReference type="AlphaFoldDB" id="A0A8J5XDL5"/>
<evidence type="ECO:0000259" key="2">
    <source>
        <dbReference type="SMART" id="SM00014"/>
    </source>
</evidence>
<protein>
    <recommendedName>
        <fullName evidence="2">Phosphatidic acid phosphatase type 2/haloperoxidase domain-containing protein</fullName>
    </recommendedName>
</protein>
<comment type="caution">
    <text evidence="3">The sequence shown here is derived from an EMBL/GenBank/DDBJ whole genome shotgun (WGS) entry which is preliminary data.</text>
</comment>
<gene>
    <name evidence="3" type="ORF">KFE25_012887</name>
</gene>
<dbReference type="PANTHER" id="PTHR11247:SF40">
    <property type="entry name" value="LIPID PHOSPHATE PHOSPHATASE EPSILON 1, CHLOROPLASTIC"/>
    <property type="match status" value="1"/>
</dbReference>
<name>A0A8J5XDL5_DIALT</name>
<feature type="domain" description="Phosphatidic acid phosphatase type 2/haloperoxidase" evidence="2">
    <location>
        <begin position="41"/>
        <end position="148"/>
    </location>
</feature>
<dbReference type="OMA" id="KPSDGGM"/>
<dbReference type="GO" id="GO:0047874">
    <property type="term" value="F:dolichyldiphosphatase activity"/>
    <property type="evidence" value="ECO:0007669"/>
    <property type="project" value="TreeGrafter"/>
</dbReference>
<dbReference type="Gene3D" id="1.20.144.10">
    <property type="entry name" value="Phosphatidic acid phosphatase type 2/haloperoxidase"/>
    <property type="match status" value="1"/>
</dbReference>
<sequence length="201" mass="20718">MTQAASATTRPWWWRLWLAQTRYVVSLAAFCALVARDDARVTFCVAGAVGNALGNKLLKRLIAQARPSGSALHDPGMPSSHASSLFFFAAFIALALLRHPPAYGLPSAAALVALAACAARHRVAAGFHTPAQVAVGALVGASAATIWHELARPRLEPFCAGRGAALAVAGVVGVGVLSNAGQELLGTRAASSAQQRSGRDS</sequence>
<dbReference type="SUPFAM" id="SSF48317">
    <property type="entry name" value="Acid phosphatase/Vanadium-dependent haloperoxidase"/>
    <property type="match status" value="1"/>
</dbReference>
<proteinExistence type="predicted"/>
<dbReference type="OrthoDB" id="302705at2759"/>
<keyword evidence="1" id="KW-0378">Hydrolase</keyword>
<organism evidence="3 4">
    <name type="scientific">Diacronema lutheri</name>
    <name type="common">Unicellular marine alga</name>
    <name type="synonym">Monochrysis lutheri</name>
    <dbReference type="NCBI Taxonomy" id="2081491"/>
    <lineage>
        <taxon>Eukaryota</taxon>
        <taxon>Haptista</taxon>
        <taxon>Haptophyta</taxon>
        <taxon>Pavlovophyceae</taxon>
        <taxon>Pavlovales</taxon>
        <taxon>Pavlovaceae</taxon>
        <taxon>Diacronema</taxon>
    </lineage>
</organism>
<keyword evidence="4" id="KW-1185">Reference proteome</keyword>
<dbReference type="SMART" id="SM00014">
    <property type="entry name" value="acidPPc"/>
    <property type="match status" value="1"/>
</dbReference>
<evidence type="ECO:0000256" key="1">
    <source>
        <dbReference type="ARBA" id="ARBA00022801"/>
    </source>
</evidence>
<dbReference type="InterPro" id="IPR000326">
    <property type="entry name" value="PAP2/HPO"/>
</dbReference>
<evidence type="ECO:0000313" key="4">
    <source>
        <dbReference type="Proteomes" id="UP000751190"/>
    </source>
</evidence>
<dbReference type="Proteomes" id="UP000751190">
    <property type="component" value="Unassembled WGS sequence"/>
</dbReference>
<dbReference type="EMBL" id="JAGTXO010000048">
    <property type="protein sequence ID" value="KAG8458689.1"/>
    <property type="molecule type" value="Genomic_DNA"/>
</dbReference>
<evidence type="ECO:0000313" key="3">
    <source>
        <dbReference type="EMBL" id="KAG8458689.1"/>
    </source>
</evidence>
<dbReference type="Pfam" id="PF01569">
    <property type="entry name" value="PAP2"/>
    <property type="match status" value="1"/>
</dbReference>
<dbReference type="GO" id="GO:0008610">
    <property type="term" value="P:lipid biosynthetic process"/>
    <property type="evidence" value="ECO:0007669"/>
    <property type="project" value="TreeGrafter"/>
</dbReference>
<dbReference type="GO" id="GO:0006487">
    <property type="term" value="P:protein N-linked glycosylation"/>
    <property type="evidence" value="ECO:0007669"/>
    <property type="project" value="TreeGrafter"/>
</dbReference>
<dbReference type="InterPro" id="IPR036938">
    <property type="entry name" value="PAP2/HPO_sf"/>
</dbReference>